<dbReference type="GO" id="GO:0005576">
    <property type="term" value="C:extracellular region"/>
    <property type="evidence" value="ECO:0007669"/>
    <property type="project" value="UniProtKB-SubCell"/>
</dbReference>
<sequence>MDNNPLTLFCLVDGLPSSRALEIEVSKTRTIAHLKDLIKAKQTPAFDDITVDQLNLWRVSIPVATNKHKPIVLNEFESATELDPTDDVSDVFEETPPKKTIHVI</sequence>
<reference evidence="5" key="1">
    <citation type="journal article" date="2020" name="Fungal Divers.">
        <title>Resolving the Mortierellaceae phylogeny through synthesis of multi-gene phylogenetics and phylogenomics.</title>
        <authorList>
            <person name="Vandepol N."/>
            <person name="Liber J."/>
            <person name="Desiro A."/>
            <person name="Na H."/>
            <person name="Kennedy M."/>
            <person name="Barry K."/>
            <person name="Grigoriev I.V."/>
            <person name="Miller A.N."/>
            <person name="O'Donnell K."/>
            <person name="Stajich J.E."/>
            <person name="Bonito G."/>
        </authorList>
    </citation>
    <scope>NUCLEOTIDE SEQUENCE</scope>
    <source>
        <strain evidence="5">NRRL 28262</strain>
    </source>
</reference>
<dbReference type="Proteomes" id="UP001194580">
    <property type="component" value="Unassembled WGS sequence"/>
</dbReference>
<proteinExistence type="predicted"/>
<dbReference type="InterPro" id="IPR045379">
    <property type="entry name" value="Crinkler_N"/>
</dbReference>
<dbReference type="AlphaFoldDB" id="A0AAD4D024"/>
<keyword evidence="6" id="KW-1185">Reference proteome</keyword>
<comment type="subcellular location">
    <subcellularLocation>
        <location evidence="1">Host cell</location>
    </subcellularLocation>
    <subcellularLocation>
        <location evidence="2">Secreted</location>
    </subcellularLocation>
</comment>
<dbReference type="GO" id="GO:0043657">
    <property type="term" value="C:host cell"/>
    <property type="evidence" value="ECO:0007669"/>
    <property type="project" value="UniProtKB-SubCell"/>
</dbReference>
<dbReference type="EMBL" id="JAAAIL010003726">
    <property type="protein sequence ID" value="KAG0249397.1"/>
    <property type="molecule type" value="Genomic_DNA"/>
</dbReference>
<evidence type="ECO:0000256" key="1">
    <source>
        <dbReference type="ARBA" id="ARBA00004340"/>
    </source>
</evidence>
<keyword evidence="3" id="KW-0964">Secreted</keyword>
<gene>
    <name evidence="5" type="ORF">BGZ95_007560</name>
</gene>
<evidence type="ECO:0000313" key="5">
    <source>
        <dbReference type="EMBL" id="KAG0249397.1"/>
    </source>
</evidence>
<evidence type="ECO:0000256" key="2">
    <source>
        <dbReference type="ARBA" id="ARBA00004613"/>
    </source>
</evidence>
<name>A0AAD4D024_9FUNG</name>
<organism evidence="5 6">
    <name type="scientific">Linnemannia exigua</name>
    <dbReference type="NCBI Taxonomy" id="604196"/>
    <lineage>
        <taxon>Eukaryota</taxon>
        <taxon>Fungi</taxon>
        <taxon>Fungi incertae sedis</taxon>
        <taxon>Mucoromycota</taxon>
        <taxon>Mortierellomycotina</taxon>
        <taxon>Mortierellomycetes</taxon>
        <taxon>Mortierellales</taxon>
        <taxon>Mortierellaceae</taxon>
        <taxon>Linnemannia</taxon>
    </lineage>
</organism>
<feature type="non-terminal residue" evidence="5">
    <location>
        <position position="104"/>
    </location>
</feature>
<feature type="domain" description="Crinkler effector protein N-terminal" evidence="4">
    <location>
        <begin position="6"/>
        <end position="104"/>
    </location>
</feature>
<evidence type="ECO:0000259" key="4">
    <source>
        <dbReference type="Pfam" id="PF20147"/>
    </source>
</evidence>
<accession>A0AAD4D024</accession>
<protein>
    <recommendedName>
        <fullName evidence="4">Crinkler effector protein N-terminal domain-containing protein</fullName>
    </recommendedName>
</protein>
<evidence type="ECO:0000256" key="3">
    <source>
        <dbReference type="ARBA" id="ARBA00022525"/>
    </source>
</evidence>
<comment type="caution">
    <text evidence="5">The sequence shown here is derived from an EMBL/GenBank/DDBJ whole genome shotgun (WGS) entry which is preliminary data.</text>
</comment>
<dbReference type="Pfam" id="PF20147">
    <property type="entry name" value="Crinkler"/>
    <property type="match status" value="1"/>
</dbReference>
<evidence type="ECO:0000313" key="6">
    <source>
        <dbReference type="Proteomes" id="UP001194580"/>
    </source>
</evidence>